<evidence type="ECO:0000313" key="1">
    <source>
        <dbReference type="EMBL" id="KAJ2894963.1"/>
    </source>
</evidence>
<gene>
    <name evidence="1" type="ORF">IWW38_002431</name>
</gene>
<protein>
    <submittedName>
        <fullName evidence="1">Uncharacterized protein</fullName>
    </submittedName>
</protein>
<organism evidence="1 2">
    <name type="scientific">Coemansia aciculifera</name>
    <dbReference type="NCBI Taxonomy" id="417176"/>
    <lineage>
        <taxon>Eukaryota</taxon>
        <taxon>Fungi</taxon>
        <taxon>Fungi incertae sedis</taxon>
        <taxon>Zoopagomycota</taxon>
        <taxon>Kickxellomycotina</taxon>
        <taxon>Kickxellomycetes</taxon>
        <taxon>Kickxellales</taxon>
        <taxon>Kickxellaceae</taxon>
        <taxon>Coemansia</taxon>
    </lineage>
</organism>
<evidence type="ECO:0000313" key="2">
    <source>
        <dbReference type="Proteomes" id="UP001139981"/>
    </source>
</evidence>
<proteinExistence type="predicted"/>
<sequence>TLPPSALSRLAVHLGAAATTTATTADGGHPARRRVVGFVALSALDHLVQAGVDALKPQLARERSRAAAIDALAASLRAAFEAFSAADPVLVATLARFVAAALRTAEAPAALLAPAHIGAAWAAVHVTAIAYGLALPSAADAWFAALGQTVAGVLRPRHAQALSQRLAEAVAALNLEDPAAEAAVLAAAAPYQKALDKECAKLGAVEARLAETTRRTSIGQHNNNDAMDIDDE</sequence>
<reference evidence="1" key="1">
    <citation type="submission" date="2022-07" db="EMBL/GenBank/DDBJ databases">
        <title>Phylogenomic reconstructions and comparative analyses of Kickxellomycotina fungi.</title>
        <authorList>
            <person name="Reynolds N.K."/>
            <person name="Stajich J.E."/>
            <person name="Barry K."/>
            <person name="Grigoriev I.V."/>
            <person name="Crous P."/>
            <person name="Smith M.E."/>
        </authorList>
    </citation>
    <scope>NUCLEOTIDE SEQUENCE</scope>
    <source>
        <strain evidence="1">CBS 190363</strain>
    </source>
</reference>
<accession>A0ACC1M3X7</accession>
<name>A0ACC1M3X7_9FUNG</name>
<keyword evidence="2" id="KW-1185">Reference proteome</keyword>
<dbReference type="Proteomes" id="UP001139981">
    <property type="component" value="Unassembled WGS sequence"/>
</dbReference>
<dbReference type="EMBL" id="JANBVB010000348">
    <property type="protein sequence ID" value="KAJ2894963.1"/>
    <property type="molecule type" value="Genomic_DNA"/>
</dbReference>
<feature type="non-terminal residue" evidence="1">
    <location>
        <position position="1"/>
    </location>
</feature>
<comment type="caution">
    <text evidence="1">The sequence shown here is derived from an EMBL/GenBank/DDBJ whole genome shotgun (WGS) entry which is preliminary data.</text>
</comment>